<proteinExistence type="predicted"/>
<protein>
    <submittedName>
        <fullName evidence="7">LysE family transporter</fullName>
    </submittedName>
</protein>
<evidence type="ECO:0000256" key="5">
    <source>
        <dbReference type="ARBA" id="ARBA00023136"/>
    </source>
</evidence>
<evidence type="ECO:0000256" key="1">
    <source>
        <dbReference type="ARBA" id="ARBA00004651"/>
    </source>
</evidence>
<keyword evidence="4 6" id="KW-1133">Transmembrane helix</keyword>
<keyword evidence="3 6" id="KW-0812">Transmembrane</keyword>
<keyword evidence="2" id="KW-1003">Cell membrane</keyword>
<dbReference type="Pfam" id="PF01810">
    <property type="entry name" value="LysE"/>
    <property type="match status" value="1"/>
</dbReference>
<evidence type="ECO:0000256" key="4">
    <source>
        <dbReference type="ARBA" id="ARBA00022989"/>
    </source>
</evidence>
<comment type="caution">
    <text evidence="7">The sequence shown here is derived from an EMBL/GenBank/DDBJ whole genome shotgun (WGS) entry which is preliminary data.</text>
</comment>
<keyword evidence="5 6" id="KW-0472">Membrane</keyword>
<evidence type="ECO:0000256" key="6">
    <source>
        <dbReference type="SAM" id="Phobius"/>
    </source>
</evidence>
<dbReference type="Proteomes" id="UP000766698">
    <property type="component" value="Unassembled WGS sequence"/>
</dbReference>
<accession>A0ABR6EB11</accession>
<gene>
    <name evidence="7" type="ORF">GL263_01555</name>
</gene>
<dbReference type="EMBL" id="WMLF01000010">
    <property type="protein sequence ID" value="MBB1242267.1"/>
    <property type="molecule type" value="Genomic_DNA"/>
</dbReference>
<evidence type="ECO:0000313" key="7">
    <source>
        <dbReference type="EMBL" id="MBB1242267.1"/>
    </source>
</evidence>
<comment type="subcellular location">
    <subcellularLocation>
        <location evidence="1">Cell membrane</location>
        <topology evidence="1">Multi-pass membrane protein</topology>
    </subcellularLocation>
</comment>
<evidence type="ECO:0000256" key="3">
    <source>
        <dbReference type="ARBA" id="ARBA00022692"/>
    </source>
</evidence>
<evidence type="ECO:0000256" key="2">
    <source>
        <dbReference type="ARBA" id="ARBA00022475"/>
    </source>
</evidence>
<feature type="transmembrane region" description="Helical" evidence="6">
    <location>
        <begin position="12"/>
        <end position="32"/>
    </location>
</feature>
<feature type="transmembrane region" description="Helical" evidence="6">
    <location>
        <begin position="44"/>
        <end position="65"/>
    </location>
</feature>
<organism evidence="7 8">
    <name type="scientific">Streptomyces durbertensis</name>
    <dbReference type="NCBI Taxonomy" id="2448886"/>
    <lineage>
        <taxon>Bacteria</taxon>
        <taxon>Bacillati</taxon>
        <taxon>Actinomycetota</taxon>
        <taxon>Actinomycetes</taxon>
        <taxon>Kitasatosporales</taxon>
        <taxon>Streptomycetaceae</taxon>
        <taxon>Streptomyces</taxon>
    </lineage>
</organism>
<dbReference type="InterPro" id="IPR001123">
    <property type="entry name" value="LeuE-type"/>
</dbReference>
<reference evidence="8" key="1">
    <citation type="journal article" date="2020" name="Syst. Appl. Microbiol.">
        <title>Streptomyces alkaliterrae sp. nov., isolated from an alkaline soil, and emended descriptions of Streptomyces alkaliphilus, Streptomyces calidiresistens and Streptomyces durbertensis.</title>
        <authorList>
            <person name="Swiecimska M."/>
            <person name="Golinska P."/>
            <person name="Nouioui I."/>
            <person name="Wypij M."/>
            <person name="Rai M."/>
            <person name="Sangal V."/>
            <person name="Goodfellow M."/>
        </authorList>
    </citation>
    <scope>NUCLEOTIDE SEQUENCE [LARGE SCALE GENOMIC DNA]</scope>
    <source>
        <strain evidence="8">DSM 104538</strain>
    </source>
</reference>
<feature type="transmembrane region" description="Helical" evidence="6">
    <location>
        <begin position="86"/>
        <end position="108"/>
    </location>
</feature>
<evidence type="ECO:0000313" key="8">
    <source>
        <dbReference type="Proteomes" id="UP000766698"/>
    </source>
</evidence>
<sequence length="114" mass="11866">MPDARGPARHLLLGFLCTAGNPKVGLFLTVFLPQFLPATQPSAAALTLLAAVYLTIGALWLLLLTEVGVRIMTADRPAGRAAFTPLAARLGNGAAGLVMLGLALTLLMRTAATW</sequence>
<name>A0ABR6EB11_9ACTN</name>
<keyword evidence="8" id="KW-1185">Reference proteome</keyword>